<dbReference type="Proteomes" id="UP000196842">
    <property type="component" value="Chromosome I"/>
</dbReference>
<feature type="compositionally biased region" description="Basic residues" evidence="1">
    <location>
        <begin position="1"/>
        <end position="12"/>
    </location>
</feature>
<feature type="region of interest" description="Disordered" evidence="1">
    <location>
        <begin position="1"/>
        <end position="41"/>
    </location>
</feature>
<dbReference type="KEGG" id="pvd:CFBP1590__5099"/>
<evidence type="ECO:0000256" key="1">
    <source>
        <dbReference type="SAM" id="MobiDB-lite"/>
    </source>
</evidence>
<protein>
    <submittedName>
        <fullName evidence="2">Uncharacterized protein</fullName>
    </submittedName>
</protein>
<dbReference type="AlphaFoldDB" id="A0A1Y6JRX8"/>
<evidence type="ECO:0000313" key="3">
    <source>
        <dbReference type="Proteomes" id="UP000196842"/>
    </source>
</evidence>
<gene>
    <name evidence="2" type="ORF">CFBP1590__5099</name>
</gene>
<sequence length="167" mass="19297">MLSSHGKRRAQTWRREARRAETRTRFTTDHPRRGTPNRRGGVCQRRRPCYEDFSMGMTDDDDTVYCDVQMPLAQGRELLLLVTTLRESNAHPTLNRVFERMQRELNISIDIIENPPSWAHGASESNSPVYNPRSASTRIPRSFLVRAFGGHHSSALEMHRCQTSTWT</sequence>
<reference evidence="2 3" key="1">
    <citation type="submission" date="2017-05" db="EMBL/GenBank/DDBJ databases">
        <authorList>
            <person name="Song R."/>
            <person name="Chenine A.L."/>
            <person name="Ruprecht R.M."/>
        </authorList>
    </citation>
    <scope>NUCLEOTIDE SEQUENCE [LARGE SCALE GENOMIC DNA]</scope>
    <source>
        <strain evidence="2 3">CFBP 1590</strain>
    </source>
</reference>
<dbReference type="EMBL" id="LT855380">
    <property type="protein sequence ID" value="SMS12685.1"/>
    <property type="molecule type" value="Genomic_DNA"/>
</dbReference>
<organism evidence="2 3">
    <name type="scientific">Pseudomonas viridiflava</name>
    <name type="common">Phytomonas viridiflava</name>
    <dbReference type="NCBI Taxonomy" id="33069"/>
    <lineage>
        <taxon>Bacteria</taxon>
        <taxon>Pseudomonadati</taxon>
        <taxon>Pseudomonadota</taxon>
        <taxon>Gammaproteobacteria</taxon>
        <taxon>Pseudomonadales</taxon>
        <taxon>Pseudomonadaceae</taxon>
        <taxon>Pseudomonas</taxon>
    </lineage>
</organism>
<accession>A0A1Y6JRX8</accession>
<feature type="compositionally biased region" description="Basic and acidic residues" evidence="1">
    <location>
        <begin position="13"/>
        <end position="32"/>
    </location>
</feature>
<proteinExistence type="predicted"/>
<name>A0A1Y6JRX8_PSEVI</name>
<evidence type="ECO:0000313" key="2">
    <source>
        <dbReference type="EMBL" id="SMS12685.1"/>
    </source>
</evidence>